<evidence type="ECO:0000256" key="3">
    <source>
        <dbReference type="ARBA" id="ARBA00022692"/>
    </source>
</evidence>
<feature type="transmembrane region" description="Helical" evidence="6">
    <location>
        <begin position="435"/>
        <end position="457"/>
    </location>
</feature>
<feature type="transmembrane region" description="Helical" evidence="6">
    <location>
        <begin position="263"/>
        <end position="285"/>
    </location>
</feature>
<dbReference type="GO" id="GO:0022857">
    <property type="term" value="F:transmembrane transporter activity"/>
    <property type="evidence" value="ECO:0007669"/>
    <property type="project" value="InterPro"/>
</dbReference>
<feature type="domain" description="Major facilitator superfamily (MFS) profile" evidence="7">
    <location>
        <begin position="14"/>
        <end position="462"/>
    </location>
</feature>
<name>A0A6L5GSD1_9FIRM</name>
<comment type="subcellular location">
    <subcellularLocation>
        <location evidence="1">Cell membrane</location>
        <topology evidence="1">Multi-pass membrane protein</topology>
    </subcellularLocation>
</comment>
<feature type="transmembrane region" description="Helical" evidence="6">
    <location>
        <begin position="199"/>
        <end position="220"/>
    </location>
</feature>
<accession>A0A6L5GSD1</accession>
<dbReference type="Proteomes" id="UP000473648">
    <property type="component" value="Unassembled WGS sequence"/>
</dbReference>
<keyword evidence="5 6" id="KW-0472">Membrane</keyword>
<feature type="transmembrane region" description="Helical" evidence="6">
    <location>
        <begin position="12"/>
        <end position="37"/>
    </location>
</feature>
<feature type="transmembrane region" description="Helical" evidence="6">
    <location>
        <begin position="362"/>
        <end position="383"/>
    </location>
</feature>
<evidence type="ECO:0000256" key="6">
    <source>
        <dbReference type="SAM" id="Phobius"/>
    </source>
</evidence>
<feature type="transmembrane region" description="Helical" evidence="6">
    <location>
        <begin position="226"/>
        <end position="243"/>
    </location>
</feature>
<evidence type="ECO:0000256" key="5">
    <source>
        <dbReference type="ARBA" id="ARBA00023136"/>
    </source>
</evidence>
<evidence type="ECO:0000256" key="4">
    <source>
        <dbReference type="ARBA" id="ARBA00022989"/>
    </source>
</evidence>
<comment type="caution">
    <text evidence="8">The sequence shown here is derived from an EMBL/GenBank/DDBJ whole genome shotgun (WGS) entry which is preliminary data.</text>
</comment>
<dbReference type="Gene3D" id="1.20.1720.10">
    <property type="entry name" value="Multidrug resistance protein D"/>
    <property type="match status" value="1"/>
</dbReference>
<dbReference type="AlphaFoldDB" id="A0A6L5GSD1"/>
<dbReference type="PANTHER" id="PTHR42718:SF9">
    <property type="entry name" value="MAJOR FACILITATOR SUPERFAMILY MULTIDRUG TRANSPORTER MFSC"/>
    <property type="match status" value="1"/>
</dbReference>
<keyword evidence="3 6" id="KW-0812">Transmembrane</keyword>
<feature type="transmembrane region" description="Helical" evidence="6">
    <location>
        <begin position="49"/>
        <end position="71"/>
    </location>
</feature>
<keyword evidence="4 6" id="KW-1133">Transmembrane helix</keyword>
<dbReference type="EMBL" id="VOGB01000005">
    <property type="protein sequence ID" value="MQM73181.1"/>
    <property type="molecule type" value="Genomic_DNA"/>
</dbReference>
<dbReference type="PROSITE" id="PS50850">
    <property type="entry name" value="MFS"/>
    <property type="match status" value="1"/>
</dbReference>
<organism evidence="8 9">
    <name type="scientific">Candidatus Pseudoramibacter fermentans</name>
    <dbReference type="NCBI Taxonomy" id="2594427"/>
    <lineage>
        <taxon>Bacteria</taxon>
        <taxon>Bacillati</taxon>
        <taxon>Bacillota</taxon>
        <taxon>Clostridia</taxon>
        <taxon>Eubacteriales</taxon>
        <taxon>Eubacteriaceae</taxon>
        <taxon>Pseudoramibacter</taxon>
    </lineage>
</organism>
<evidence type="ECO:0000256" key="1">
    <source>
        <dbReference type="ARBA" id="ARBA00004651"/>
    </source>
</evidence>
<evidence type="ECO:0000313" key="9">
    <source>
        <dbReference type="Proteomes" id="UP000473648"/>
    </source>
</evidence>
<feature type="transmembrane region" description="Helical" evidence="6">
    <location>
        <begin position="330"/>
        <end position="350"/>
    </location>
</feature>
<keyword evidence="9" id="KW-1185">Reference proteome</keyword>
<feature type="transmembrane region" description="Helical" evidence="6">
    <location>
        <begin position="395"/>
        <end position="415"/>
    </location>
</feature>
<dbReference type="InterPro" id="IPR036259">
    <property type="entry name" value="MFS_trans_sf"/>
</dbReference>
<sequence>MNLSKNKKKNPWLIVGVLVFSAFIALFNETILNVALITISKDLRVSVSAVQWLITGYMLVTSVMVPITAFLYESIPTKRLFQIAMGIVLVGTLGCFFAGSFPVLLGFRMFQAIGTGMMIPIMMSTTLIVAPREKLGAAMAMCVMGITLGPAFGPTLSGIMMQLFSWRATFALIAAFSAVMFIAGSLVIDNVAELRYPKLDILSVVLSVAGLAVFLYGISIVASQPLNGLAFIAAGAVVIAFFVRRQGRLAEPMLSFAPFKNRIFVLGLIMVTIAMLINFSMNVLMPSFLQEAYGVSSSISAIVLLPGILLNAVSTGISGKILDKGGAGRMIPLGFLTATVFLAVLAAFSAHSALPVVILTHILLYQGLAFSMSPAQTSALAVLPKELNPHGVSLVNTFMQIAASLGSSLFGGISATVQASAAAGGASSASAATSGFTAAIFVAAGIACTGLILALIFSRSCAQGAAAPSDATAQEN</sequence>
<reference evidence="8" key="1">
    <citation type="journal article" date="2020" name="Appl. Environ. Microbiol.">
        <title>Medium-Chain Fatty Acid Synthesis by 'Candidatus Weimeria bifida' gen. nov., sp. nov., and 'Candidatus Pseudoramibacter fermentans' sp. nov.</title>
        <authorList>
            <person name="Scarborough M.J."/>
            <person name="Myers K.S."/>
            <person name="Donohue T.J."/>
            <person name="Noguera D.R."/>
        </authorList>
    </citation>
    <scope>NUCLEOTIDE SEQUENCE</scope>
    <source>
        <strain evidence="8">EUB1.1</strain>
    </source>
</reference>
<dbReference type="Gene3D" id="1.20.1250.20">
    <property type="entry name" value="MFS general substrate transporter like domains"/>
    <property type="match status" value="1"/>
</dbReference>
<feature type="transmembrane region" description="Helical" evidence="6">
    <location>
        <begin position="110"/>
        <end position="130"/>
    </location>
</feature>
<feature type="transmembrane region" description="Helical" evidence="6">
    <location>
        <begin position="137"/>
        <end position="160"/>
    </location>
</feature>
<evidence type="ECO:0000259" key="7">
    <source>
        <dbReference type="PROSITE" id="PS50850"/>
    </source>
</evidence>
<dbReference type="PANTHER" id="PTHR42718">
    <property type="entry name" value="MAJOR FACILITATOR SUPERFAMILY MULTIDRUG TRANSPORTER MFSC"/>
    <property type="match status" value="1"/>
</dbReference>
<feature type="transmembrane region" description="Helical" evidence="6">
    <location>
        <begin position="297"/>
        <end position="318"/>
    </location>
</feature>
<dbReference type="SUPFAM" id="SSF103473">
    <property type="entry name" value="MFS general substrate transporter"/>
    <property type="match status" value="1"/>
</dbReference>
<evidence type="ECO:0000313" key="8">
    <source>
        <dbReference type="EMBL" id="MQM73181.1"/>
    </source>
</evidence>
<dbReference type="GO" id="GO:0005886">
    <property type="term" value="C:plasma membrane"/>
    <property type="evidence" value="ECO:0007669"/>
    <property type="project" value="UniProtKB-SubCell"/>
</dbReference>
<dbReference type="InterPro" id="IPR011701">
    <property type="entry name" value="MFS"/>
</dbReference>
<proteinExistence type="predicted"/>
<gene>
    <name evidence="8" type="ORF">FRC53_07215</name>
</gene>
<keyword evidence="2" id="KW-0813">Transport</keyword>
<protein>
    <submittedName>
        <fullName evidence="8">MFS transporter</fullName>
    </submittedName>
</protein>
<evidence type="ECO:0000256" key="2">
    <source>
        <dbReference type="ARBA" id="ARBA00022448"/>
    </source>
</evidence>
<feature type="transmembrane region" description="Helical" evidence="6">
    <location>
        <begin position="83"/>
        <end position="104"/>
    </location>
</feature>
<dbReference type="Pfam" id="PF07690">
    <property type="entry name" value="MFS_1"/>
    <property type="match status" value="1"/>
</dbReference>
<feature type="transmembrane region" description="Helical" evidence="6">
    <location>
        <begin position="166"/>
        <end position="187"/>
    </location>
</feature>
<dbReference type="InterPro" id="IPR020846">
    <property type="entry name" value="MFS_dom"/>
</dbReference>